<dbReference type="InterPro" id="IPR056924">
    <property type="entry name" value="SH3_Tf2-1"/>
</dbReference>
<dbReference type="GO" id="GO:0015074">
    <property type="term" value="P:DNA integration"/>
    <property type="evidence" value="ECO:0007669"/>
    <property type="project" value="InterPro"/>
</dbReference>
<dbReference type="Gene3D" id="3.30.70.270">
    <property type="match status" value="1"/>
</dbReference>
<protein>
    <recommendedName>
        <fullName evidence="3">ribonuclease H</fullName>
        <ecNumber evidence="3">3.1.26.4</ecNumber>
    </recommendedName>
</protein>
<dbReference type="EMBL" id="JAROKS010000006">
    <property type="protein sequence ID" value="KAK1802979.1"/>
    <property type="molecule type" value="Genomic_DNA"/>
</dbReference>
<organism evidence="7 8">
    <name type="scientific">Electrophorus voltai</name>
    <dbReference type="NCBI Taxonomy" id="2609070"/>
    <lineage>
        <taxon>Eukaryota</taxon>
        <taxon>Metazoa</taxon>
        <taxon>Chordata</taxon>
        <taxon>Craniata</taxon>
        <taxon>Vertebrata</taxon>
        <taxon>Euteleostomi</taxon>
        <taxon>Actinopterygii</taxon>
        <taxon>Neopterygii</taxon>
        <taxon>Teleostei</taxon>
        <taxon>Ostariophysi</taxon>
        <taxon>Gymnotiformes</taxon>
        <taxon>Gymnotoidei</taxon>
        <taxon>Gymnotidae</taxon>
        <taxon>Electrophorus</taxon>
    </lineage>
</organism>
<dbReference type="InterPro" id="IPR043128">
    <property type="entry name" value="Rev_trsase/Diguanyl_cyclase"/>
</dbReference>
<dbReference type="InterPro" id="IPR012337">
    <property type="entry name" value="RNaseH-like_sf"/>
</dbReference>
<dbReference type="Pfam" id="PF00078">
    <property type="entry name" value="RVT_1"/>
    <property type="match status" value="1"/>
</dbReference>
<evidence type="ECO:0000256" key="1">
    <source>
        <dbReference type="ARBA" id="ARBA00004123"/>
    </source>
</evidence>
<dbReference type="Proteomes" id="UP001239994">
    <property type="component" value="Unassembled WGS sequence"/>
</dbReference>
<evidence type="ECO:0000259" key="6">
    <source>
        <dbReference type="PROSITE" id="PS50994"/>
    </source>
</evidence>
<dbReference type="GO" id="GO:0005634">
    <property type="term" value="C:nucleus"/>
    <property type="evidence" value="ECO:0007669"/>
    <property type="project" value="UniProtKB-SubCell"/>
</dbReference>
<dbReference type="Pfam" id="PF24626">
    <property type="entry name" value="SH3_Tf2-1"/>
    <property type="match status" value="1"/>
</dbReference>
<dbReference type="SUPFAM" id="SSF56672">
    <property type="entry name" value="DNA/RNA polymerases"/>
    <property type="match status" value="1"/>
</dbReference>
<comment type="subcellular location">
    <subcellularLocation>
        <location evidence="1">Nucleus</location>
    </subcellularLocation>
</comment>
<dbReference type="InterPro" id="IPR050951">
    <property type="entry name" value="Retrovirus_Pol_polyprotein"/>
</dbReference>
<dbReference type="GO" id="GO:0003676">
    <property type="term" value="F:nucleic acid binding"/>
    <property type="evidence" value="ECO:0007669"/>
    <property type="project" value="InterPro"/>
</dbReference>
<feature type="domain" description="Reverse transcriptase" evidence="5">
    <location>
        <begin position="1"/>
        <end position="82"/>
    </location>
</feature>
<dbReference type="InterPro" id="IPR001584">
    <property type="entry name" value="Integrase_cat-core"/>
</dbReference>
<dbReference type="Pfam" id="PF00385">
    <property type="entry name" value="Chromo"/>
    <property type="match status" value="1"/>
</dbReference>
<dbReference type="CDD" id="cd01647">
    <property type="entry name" value="RT_LTR"/>
    <property type="match status" value="1"/>
</dbReference>
<dbReference type="PROSITE" id="PS50994">
    <property type="entry name" value="INTEGRASE"/>
    <property type="match status" value="1"/>
</dbReference>
<comment type="similarity">
    <text evidence="2">Belongs to the beta type-B retroviral polymerase family. HERV class-II K(HML-2) pol subfamily.</text>
</comment>
<feature type="domain" description="Chromo" evidence="4">
    <location>
        <begin position="359"/>
        <end position="406"/>
    </location>
</feature>
<dbReference type="PROSITE" id="PS50013">
    <property type="entry name" value="CHROMO_2"/>
    <property type="match status" value="1"/>
</dbReference>
<dbReference type="SUPFAM" id="SSF54160">
    <property type="entry name" value="Chromo domain-like"/>
    <property type="match status" value="1"/>
</dbReference>
<feature type="domain" description="Integrase catalytic" evidence="6">
    <location>
        <begin position="144"/>
        <end position="234"/>
    </location>
</feature>
<gene>
    <name evidence="7" type="ORF">P4O66_021516</name>
</gene>
<evidence type="ECO:0000259" key="4">
    <source>
        <dbReference type="PROSITE" id="PS50013"/>
    </source>
</evidence>
<sequence length="406" mass="46316">MPFGLMNAPAVFQRYINEVLRDVLDRYVFIYLDNILIYSQTADNHVTHVRQVLQLLLESHLFIKPERSVFHAHAISFLGFVICHKLRMDPAKWESAPPSTDIPRAHVIEPIQWGVEKAVHQALLAEPDPGGGPPEQLYVPKADIVSDCGPQFTSWFWRLLSVVGAEANLFSGFRPQSNGQTKSVNQDLEHTLRCLATSCPSSWSEHLLWAEFAHNTLWHASIGMSPFECQFRYAPPMFPDQEADMDVQSAEQTVRLCCLAWRKARNAGLSYLLPLLKCFTPTRHAKDLPLHGYPRKLAPHYIGPFKVLRHVNPVSYRLALSPSLRVHPTFHVSRLRPVLCSVGPSDPPGLCMVDSVPAYTVKRVWDVRQVHGGVQHLVDWEGYRPEEQSWVPSRHIMHRELIRAFR</sequence>
<dbReference type="EC" id="3.1.26.4" evidence="3"/>
<dbReference type="PROSITE" id="PS50878">
    <property type="entry name" value="RT_POL"/>
    <property type="match status" value="1"/>
</dbReference>
<dbReference type="InterPro" id="IPR016197">
    <property type="entry name" value="Chromo-like_dom_sf"/>
</dbReference>
<dbReference type="InterPro" id="IPR036397">
    <property type="entry name" value="RNaseH_sf"/>
</dbReference>
<dbReference type="PANTHER" id="PTHR37984">
    <property type="entry name" value="PROTEIN CBG26694"/>
    <property type="match status" value="1"/>
</dbReference>
<evidence type="ECO:0000313" key="8">
    <source>
        <dbReference type="Proteomes" id="UP001239994"/>
    </source>
</evidence>
<dbReference type="Gene3D" id="2.40.50.40">
    <property type="match status" value="1"/>
</dbReference>
<dbReference type="Gene3D" id="3.30.420.10">
    <property type="entry name" value="Ribonuclease H-like superfamily/Ribonuclease H"/>
    <property type="match status" value="1"/>
</dbReference>
<evidence type="ECO:0000313" key="7">
    <source>
        <dbReference type="EMBL" id="KAK1802979.1"/>
    </source>
</evidence>
<dbReference type="FunFam" id="3.30.70.270:FF:000003">
    <property type="entry name" value="Transposon Ty3-G Gag-Pol polyprotein"/>
    <property type="match status" value="1"/>
</dbReference>
<evidence type="ECO:0000256" key="2">
    <source>
        <dbReference type="ARBA" id="ARBA00010879"/>
    </source>
</evidence>
<dbReference type="InterPro" id="IPR043502">
    <property type="entry name" value="DNA/RNA_pol_sf"/>
</dbReference>
<reference evidence="7" key="1">
    <citation type="submission" date="2023-03" db="EMBL/GenBank/DDBJ databases">
        <title>Electrophorus voltai genome.</title>
        <authorList>
            <person name="Bian C."/>
        </authorList>
    </citation>
    <scope>NUCLEOTIDE SEQUENCE</scope>
    <source>
        <strain evidence="7">CB-2022</strain>
        <tissue evidence="7">Muscle</tissue>
    </source>
</reference>
<name>A0AAD8ZP87_9TELE</name>
<dbReference type="InterPro" id="IPR023780">
    <property type="entry name" value="Chromo_domain"/>
</dbReference>
<evidence type="ECO:0000256" key="3">
    <source>
        <dbReference type="ARBA" id="ARBA00012180"/>
    </source>
</evidence>
<dbReference type="InterPro" id="IPR000953">
    <property type="entry name" value="Chromo/chromo_shadow_dom"/>
</dbReference>
<dbReference type="PANTHER" id="PTHR37984:SF15">
    <property type="entry name" value="INTEGRASE CATALYTIC DOMAIN-CONTAINING PROTEIN"/>
    <property type="match status" value="1"/>
</dbReference>
<evidence type="ECO:0000259" key="5">
    <source>
        <dbReference type="PROSITE" id="PS50878"/>
    </source>
</evidence>
<dbReference type="AlphaFoldDB" id="A0AAD8ZP87"/>
<keyword evidence="8" id="KW-1185">Reference proteome</keyword>
<dbReference type="GO" id="GO:0004523">
    <property type="term" value="F:RNA-DNA hybrid ribonuclease activity"/>
    <property type="evidence" value="ECO:0007669"/>
    <property type="project" value="UniProtKB-EC"/>
</dbReference>
<proteinExistence type="inferred from homology"/>
<comment type="caution">
    <text evidence="7">The sequence shown here is derived from an EMBL/GenBank/DDBJ whole genome shotgun (WGS) entry which is preliminary data.</text>
</comment>
<dbReference type="InterPro" id="IPR000477">
    <property type="entry name" value="RT_dom"/>
</dbReference>
<dbReference type="SUPFAM" id="SSF53098">
    <property type="entry name" value="Ribonuclease H-like"/>
    <property type="match status" value="1"/>
</dbReference>
<accession>A0AAD8ZP87</accession>